<feature type="domain" description="Rhodanese" evidence="2">
    <location>
        <begin position="47"/>
        <end position="134"/>
    </location>
</feature>
<feature type="signal peptide" evidence="1">
    <location>
        <begin position="1"/>
        <end position="25"/>
    </location>
</feature>
<proteinExistence type="predicted"/>
<dbReference type="InParanoid" id="A0A1E7EPE2"/>
<keyword evidence="4" id="KW-1185">Reference proteome</keyword>
<dbReference type="KEGG" id="fcy:FRACYDRAFT_250715"/>
<dbReference type="OrthoDB" id="47763at2759"/>
<dbReference type="CDD" id="cd00158">
    <property type="entry name" value="RHOD"/>
    <property type="match status" value="1"/>
</dbReference>
<name>A0A1E7EPE2_9STRA</name>
<dbReference type="InterPro" id="IPR036873">
    <property type="entry name" value="Rhodanese-like_dom_sf"/>
</dbReference>
<dbReference type="PROSITE" id="PS50206">
    <property type="entry name" value="RHODANESE_3"/>
    <property type="match status" value="1"/>
</dbReference>
<organism evidence="3 4">
    <name type="scientific">Fragilariopsis cylindrus CCMP1102</name>
    <dbReference type="NCBI Taxonomy" id="635003"/>
    <lineage>
        <taxon>Eukaryota</taxon>
        <taxon>Sar</taxon>
        <taxon>Stramenopiles</taxon>
        <taxon>Ochrophyta</taxon>
        <taxon>Bacillariophyta</taxon>
        <taxon>Bacillariophyceae</taxon>
        <taxon>Bacillariophycidae</taxon>
        <taxon>Bacillariales</taxon>
        <taxon>Bacillariaceae</taxon>
        <taxon>Fragilariopsis</taxon>
    </lineage>
</organism>
<evidence type="ECO:0000259" key="2">
    <source>
        <dbReference type="PROSITE" id="PS50206"/>
    </source>
</evidence>
<evidence type="ECO:0000313" key="3">
    <source>
        <dbReference type="EMBL" id="OEU07694.1"/>
    </source>
</evidence>
<dbReference type="InterPro" id="IPR001763">
    <property type="entry name" value="Rhodanese-like_dom"/>
</dbReference>
<evidence type="ECO:0000256" key="1">
    <source>
        <dbReference type="SAM" id="SignalP"/>
    </source>
</evidence>
<dbReference type="SUPFAM" id="SSF52821">
    <property type="entry name" value="Rhodanese/Cell cycle control phosphatase"/>
    <property type="match status" value="1"/>
</dbReference>
<protein>
    <submittedName>
        <fullName evidence="3">Rhodanese-like protein</fullName>
    </submittedName>
</protein>
<dbReference type="InterPro" id="IPR052367">
    <property type="entry name" value="Thiosulfate_ST/Rhodanese-like"/>
</dbReference>
<feature type="chain" id="PRO_5009192172" evidence="1">
    <location>
        <begin position="26"/>
        <end position="201"/>
    </location>
</feature>
<evidence type="ECO:0000313" key="4">
    <source>
        <dbReference type="Proteomes" id="UP000095751"/>
    </source>
</evidence>
<dbReference type="Gene3D" id="3.40.250.10">
    <property type="entry name" value="Rhodanese-like domain"/>
    <property type="match status" value="1"/>
</dbReference>
<dbReference type="AlphaFoldDB" id="A0A1E7EPE2"/>
<dbReference type="SMART" id="SM00450">
    <property type="entry name" value="RHOD"/>
    <property type="match status" value="1"/>
</dbReference>
<keyword evidence="1" id="KW-0732">Signal</keyword>
<dbReference type="PANTHER" id="PTHR45431:SF3">
    <property type="entry name" value="RHODANESE-LIKE DOMAIN-CONTAINING PROTEIN 15, CHLOROPLASTIC"/>
    <property type="match status" value="1"/>
</dbReference>
<dbReference type="EMBL" id="KV784384">
    <property type="protein sequence ID" value="OEU07694.1"/>
    <property type="molecule type" value="Genomic_DNA"/>
</dbReference>
<sequence>MMSCTIKKNPVLLLLALSLPALTYGAIVELSPKEFYDGVMEGKYDAVLDVRRQEEWDAGHIVNATFIPSLQLETAVPADLVGCGNACKTIVVYCKSGKRSAAAIELLLEQGFEGTIYNGMGVNQWTDAGYDLVNTDSFAPTGCSANTSVTGMECTMDVKPDTASLSNDDSSTATTVGAAGIASVLVTASILSSVLMSTNLA</sequence>
<gene>
    <name evidence="3" type="ORF">FRACYDRAFT_250715</name>
</gene>
<accession>A0A1E7EPE2</accession>
<dbReference type="Proteomes" id="UP000095751">
    <property type="component" value="Unassembled WGS sequence"/>
</dbReference>
<dbReference type="Pfam" id="PF00581">
    <property type="entry name" value="Rhodanese"/>
    <property type="match status" value="1"/>
</dbReference>
<reference evidence="3 4" key="1">
    <citation type="submission" date="2016-09" db="EMBL/GenBank/DDBJ databases">
        <title>Extensive genetic diversity and differential bi-allelic expression allows diatom success in the polar Southern Ocean.</title>
        <authorList>
            <consortium name="DOE Joint Genome Institute"/>
            <person name="Mock T."/>
            <person name="Otillar R.P."/>
            <person name="Strauss J."/>
            <person name="Dupont C."/>
            <person name="Frickenhaus S."/>
            <person name="Maumus F."/>
            <person name="Mcmullan M."/>
            <person name="Sanges R."/>
            <person name="Schmutz J."/>
            <person name="Toseland A."/>
            <person name="Valas R."/>
            <person name="Veluchamy A."/>
            <person name="Ward B.J."/>
            <person name="Allen A."/>
            <person name="Barry K."/>
            <person name="Falciatore A."/>
            <person name="Ferrante M."/>
            <person name="Fortunato A.E."/>
            <person name="Gloeckner G."/>
            <person name="Gruber A."/>
            <person name="Hipkin R."/>
            <person name="Janech M."/>
            <person name="Kroth P."/>
            <person name="Leese F."/>
            <person name="Lindquist E."/>
            <person name="Lyon B.R."/>
            <person name="Martin J."/>
            <person name="Mayer C."/>
            <person name="Parker M."/>
            <person name="Quesneville H."/>
            <person name="Raymond J."/>
            <person name="Uhlig C."/>
            <person name="Valentin K.U."/>
            <person name="Worden A.Z."/>
            <person name="Armbrust E.V."/>
            <person name="Bowler C."/>
            <person name="Green B."/>
            <person name="Moulton V."/>
            <person name="Van Oosterhout C."/>
            <person name="Grigoriev I."/>
        </authorList>
    </citation>
    <scope>NUCLEOTIDE SEQUENCE [LARGE SCALE GENOMIC DNA]</scope>
    <source>
        <strain evidence="3 4">CCMP1102</strain>
    </source>
</reference>
<dbReference type="PANTHER" id="PTHR45431">
    <property type="entry name" value="RHODANESE-LIKE DOMAIN-CONTAINING PROTEIN 15, CHLOROPLASTIC"/>
    <property type="match status" value="1"/>
</dbReference>